<feature type="coiled-coil region" evidence="1">
    <location>
        <begin position="38"/>
        <end position="65"/>
    </location>
</feature>
<keyword evidence="2" id="KW-0812">Transmembrane</keyword>
<feature type="transmembrane region" description="Helical" evidence="2">
    <location>
        <begin position="6"/>
        <end position="27"/>
    </location>
</feature>
<keyword evidence="2" id="KW-0472">Membrane</keyword>
<evidence type="ECO:0000313" key="4">
    <source>
        <dbReference type="Proteomes" id="UP001595379"/>
    </source>
</evidence>
<dbReference type="RefSeq" id="WP_343163202.1">
    <property type="nucleotide sequence ID" value="NZ_JBHRSV010000028.1"/>
</dbReference>
<proteinExistence type="predicted"/>
<evidence type="ECO:0000256" key="1">
    <source>
        <dbReference type="SAM" id="Coils"/>
    </source>
</evidence>
<protein>
    <submittedName>
        <fullName evidence="3">Uncharacterized protein</fullName>
    </submittedName>
</protein>
<keyword evidence="4" id="KW-1185">Reference proteome</keyword>
<gene>
    <name evidence="3" type="ORF">ACFOOR_13980</name>
</gene>
<evidence type="ECO:0000256" key="2">
    <source>
        <dbReference type="SAM" id="Phobius"/>
    </source>
</evidence>
<comment type="caution">
    <text evidence="3">The sequence shown here is derived from an EMBL/GenBank/DDBJ whole genome shotgun (WGS) entry which is preliminary data.</text>
</comment>
<keyword evidence="1" id="KW-0175">Coiled coil</keyword>
<evidence type="ECO:0000313" key="3">
    <source>
        <dbReference type="EMBL" id="MFC2927215.1"/>
    </source>
</evidence>
<dbReference type="EMBL" id="JBHRSV010000028">
    <property type="protein sequence ID" value="MFC2927215.1"/>
    <property type="molecule type" value="Genomic_DNA"/>
</dbReference>
<reference evidence="4" key="1">
    <citation type="journal article" date="2019" name="Int. J. Syst. Evol. Microbiol.">
        <title>The Global Catalogue of Microorganisms (GCM) 10K type strain sequencing project: providing services to taxonomists for standard genome sequencing and annotation.</title>
        <authorList>
            <consortium name="The Broad Institute Genomics Platform"/>
            <consortium name="The Broad Institute Genome Sequencing Center for Infectious Disease"/>
            <person name="Wu L."/>
            <person name="Ma J."/>
        </authorList>
    </citation>
    <scope>NUCLEOTIDE SEQUENCE [LARGE SCALE GENOMIC DNA]</scope>
    <source>
        <strain evidence="4">KCTC 52487</strain>
    </source>
</reference>
<dbReference type="Proteomes" id="UP001595379">
    <property type="component" value="Unassembled WGS sequence"/>
</dbReference>
<accession>A0ABV7A0A9</accession>
<sequence length="157" mass="17103">MLWLIWQMWFLLALALGIGVVIGWRIWGASPDSDGRSLAAARDEVERLRRENDDLHRSLALARRDRETTGQPIAAAGTPAPPAIAEPVLGEDEDDLQAIKGLGPKAAQALKAGGVVRYSQIAAWTADDIAQWDTDLGARGRIVRDDWVGQAKTLSVR</sequence>
<name>A0ABV7A0A9_9PROT</name>
<keyword evidence="2" id="KW-1133">Transmembrane helix</keyword>
<dbReference type="Gene3D" id="1.10.150.20">
    <property type="entry name" value="5' to 3' exonuclease, C-terminal subdomain"/>
    <property type="match status" value="1"/>
</dbReference>
<organism evidence="3 4">
    <name type="scientific">Hyphobacterium vulgare</name>
    <dbReference type="NCBI Taxonomy" id="1736751"/>
    <lineage>
        <taxon>Bacteria</taxon>
        <taxon>Pseudomonadati</taxon>
        <taxon>Pseudomonadota</taxon>
        <taxon>Alphaproteobacteria</taxon>
        <taxon>Maricaulales</taxon>
        <taxon>Maricaulaceae</taxon>
        <taxon>Hyphobacterium</taxon>
    </lineage>
</organism>